<keyword evidence="1" id="KW-1133">Transmembrane helix</keyword>
<feature type="signal peptide" evidence="2">
    <location>
        <begin position="1"/>
        <end position="19"/>
    </location>
</feature>
<dbReference type="EMBL" id="WJXW01000002">
    <property type="protein sequence ID" value="KAF9740436.1"/>
    <property type="molecule type" value="Genomic_DNA"/>
</dbReference>
<evidence type="ECO:0000256" key="2">
    <source>
        <dbReference type="SAM" id="SignalP"/>
    </source>
</evidence>
<sequence>MRFTSILPVAFASLAAAAAEPGIAIGETSILFTVTDQAQYDQVTKDVLQAISAYQASVTAQPEWSSAYSQLVDFQKTHKGVPAALTDLSSDIQYTATPSWYAAMPSDLQEYLKKEDEARLEFLQDTVEDAVKGDAARPLGMGVYIHGAVAVMIAVVAIAL</sequence>
<protein>
    <submittedName>
        <fullName evidence="3">Uncharacterized protein</fullName>
    </submittedName>
</protein>
<gene>
    <name evidence="3" type="ORF">PMIN01_03071</name>
</gene>
<keyword evidence="2" id="KW-0732">Signal</keyword>
<dbReference type="AlphaFoldDB" id="A0A9P6GRD3"/>
<organism evidence="3 4">
    <name type="scientific">Paraphaeosphaeria minitans</name>
    <dbReference type="NCBI Taxonomy" id="565426"/>
    <lineage>
        <taxon>Eukaryota</taxon>
        <taxon>Fungi</taxon>
        <taxon>Dikarya</taxon>
        <taxon>Ascomycota</taxon>
        <taxon>Pezizomycotina</taxon>
        <taxon>Dothideomycetes</taxon>
        <taxon>Pleosporomycetidae</taxon>
        <taxon>Pleosporales</taxon>
        <taxon>Massarineae</taxon>
        <taxon>Didymosphaeriaceae</taxon>
        <taxon>Paraphaeosphaeria</taxon>
    </lineage>
</organism>
<feature type="chain" id="PRO_5040470386" evidence="2">
    <location>
        <begin position="20"/>
        <end position="160"/>
    </location>
</feature>
<accession>A0A9P6GRD3</accession>
<keyword evidence="1" id="KW-0812">Transmembrane</keyword>
<feature type="transmembrane region" description="Helical" evidence="1">
    <location>
        <begin position="141"/>
        <end position="159"/>
    </location>
</feature>
<keyword evidence="4" id="KW-1185">Reference proteome</keyword>
<evidence type="ECO:0000256" key="1">
    <source>
        <dbReference type="SAM" id="Phobius"/>
    </source>
</evidence>
<evidence type="ECO:0000313" key="3">
    <source>
        <dbReference type="EMBL" id="KAF9740436.1"/>
    </source>
</evidence>
<proteinExistence type="predicted"/>
<dbReference type="Proteomes" id="UP000756921">
    <property type="component" value="Unassembled WGS sequence"/>
</dbReference>
<name>A0A9P6GRD3_9PLEO</name>
<reference evidence="3" key="1">
    <citation type="journal article" date="2020" name="Mol. Plant Microbe Interact.">
        <title>Genome Sequence of the Biocontrol Agent Coniothyrium minitans strain Conio (IMI 134523).</title>
        <authorList>
            <person name="Patel D."/>
            <person name="Shittu T.A."/>
            <person name="Baroncelli R."/>
            <person name="Muthumeenakshi S."/>
            <person name="Osborne T.H."/>
            <person name="Janganan T.K."/>
            <person name="Sreenivasaprasad S."/>
        </authorList>
    </citation>
    <scope>NUCLEOTIDE SEQUENCE</scope>
    <source>
        <strain evidence="3">Conio</strain>
    </source>
</reference>
<keyword evidence="1" id="KW-0472">Membrane</keyword>
<dbReference type="OrthoDB" id="5419608at2759"/>
<comment type="caution">
    <text evidence="3">The sequence shown here is derived from an EMBL/GenBank/DDBJ whole genome shotgun (WGS) entry which is preliminary data.</text>
</comment>
<evidence type="ECO:0000313" key="4">
    <source>
        <dbReference type="Proteomes" id="UP000756921"/>
    </source>
</evidence>